<accession>A0A0G4FYQ2</accession>
<gene>
    <name evidence="3" type="ORF">Vbra_21823</name>
</gene>
<feature type="domain" description="RAP" evidence="2">
    <location>
        <begin position="1744"/>
        <end position="1807"/>
    </location>
</feature>
<evidence type="ECO:0000313" key="4">
    <source>
        <dbReference type="Proteomes" id="UP000041254"/>
    </source>
</evidence>
<dbReference type="Proteomes" id="UP000041254">
    <property type="component" value="Unassembled WGS sequence"/>
</dbReference>
<feature type="compositionally biased region" description="Polar residues" evidence="1">
    <location>
        <begin position="109"/>
        <end position="119"/>
    </location>
</feature>
<feature type="region of interest" description="Disordered" evidence="1">
    <location>
        <begin position="1234"/>
        <end position="1331"/>
    </location>
</feature>
<proteinExistence type="predicted"/>
<reference evidence="3 4" key="1">
    <citation type="submission" date="2014-11" db="EMBL/GenBank/DDBJ databases">
        <authorList>
            <person name="Zhu J."/>
            <person name="Qi W."/>
            <person name="Song R."/>
        </authorList>
    </citation>
    <scope>NUCLEOTIDE SEQUENCE [LARGE SCALE GENOMIC DNA]</scope>
</reference>
<feature type="compositionally biased region" description="Basic residues" evidence="1">
    <location>
        <begin position="92"/>
        <end position="104"/>
    </location>
</feature>
<dbReference type="EMBL" id="CDMY01000525">
    <property type="protein sequence ID" value="CEM20348.1"/>
    <property type="molecule type" value="Genomic_DNA"/>
</dbReference>
<dbReference type="PROSITE" id="PS51286">
    <property type="entry name" value="RAP"/>
    <property type="match status" value="1"/>
</dbReference>
<name>A0A0G4FYQ2_VITBC</name>
<evidence type="ECO:0000313" key="3">
    <source>
        <dbReference type="EMBL" id="CEM20348.1"/>
    </source>
</evidence>
<keyword evidence="4" id="KW-1185">Reference proteome</keyword>
<evidence type="ECO:0000259" key="2">
    <source>
        <dbReference type="PROSITE" id="PS51286"/>
    </source>
</evidence>
<dbReference type="InParanoid" id="A0A0G4FYQ2"/>
<evidence type="ECO:0000256" key="1">
    <source>
        <dbReference type="SAM" id="MobiDB-lite"/>
    </source>
</evidence>
<feature type="compositionally biased region" description="Low complexity" evidence="1">
    <location>
        <begin position="1265"/>
        <end position="1275"/>
    </location>
</feature>
<sequence length="1823" mass="197300">MASKTTITSTAAEHSRQQHLRLDAFLHRPCTRTGAPCRSLPSSSHHRCRSLRRLRSAQLPLIMQQQRGDSGAATVDVRAAALDLRSGANGRGRQRRTKKTPARRHYTEATPNDAEQPNGQGPDLHAQMGPAKKGAESSHGAPSLPRVLQPDTETTARPSGVVRSENDVVARMEALLEDQPAAGMQRKGDRVGERAQLLRQLVSLAVQQPAVLSGLLQRRQEDGEGGMLYQLIATVVHGDVPVLAASAAADPAAIDTLNSQLLSLFAIQRQMAAGSDTPAKLTDLLQLFFERMAVVFLEPSVRRACDSGALLNALWIISEAHKGGSRTVHHCLVTGVKELGERGDPAVNSSPKLARVSQAIQDLSDGPPRLADGVSDAQRDLQAVVSGLMSAESTSHGDLYKWRSLKRRAPLTALDRLVSGKARMRVEGGVDAVQLWEHIETNNITAASLTPTGRAQLLWILSRSYPQPWRHRRKPPPWLMRASEALAEPTLWSKSDLDRVSLEWLVKALGSLTSLRPSQDDALTMLGREISDRFTARQAVLAGVPADGVADPSSYIADPRLVLEPKTLIYLVWALGNVAEELPHLLATRGDPTLITLTQQVSGLFLSHPATHTQAASSTPPPPAVAVFPLSSNIASKQLPETPPSPPPHFAYSYASDHYAVEAPPAVFIGRADRTAGRRERAQSAAVGAGGGAGGGGGAVLRLPPSAVVSRPEALGMTVNLGHLNAGDLTACIWAVNRIASIAHSPRSNLGQLPWMQQWNQALLKSFLDRFDDMGPSHIARIASAIAKSGIVIQRPSTAISQSADRRSRDAPVPLAAIYLPMVIERLLVPHPHTHLHSARNKASRDRLSDFRSDHLGQLSQSVARSGIVHSAFYRRVAQEVMRNAEVFSGDVLVRILLGLAKARVVHERLLKVAVGELLRQQHPENRRKLDELDGSALSDLLWSVAQMSRQLLAEQEERAYAAKWASGYGGCGGGPTTPADTSAAVAVRELCAEVFSEVSRRLAAPDHPASLSLSSFPFFSLVNLLIAHGIALQAGAIKMVSAAGDMTLALCASVARECAGRLGDYLRVLRRRRAAARVKQRGNGGGMEAALRVQLMRKERQLSGNLIRRLLWGYRMIFAQLMRADARDPSSLPPASALGLAAAEDDVEMLGNLQQETTPGGTVMTRRRRKEDKFFGPIPVPSPQSLQHEGKPGRVAQLLTASSHRQCASDVSQLLAAVVDVVKAASWTDLRRAMAKRRRDGRRSEGEAGRQQRPKGSGQAHQVAASASRPSLSPSSPPGDRPCLFPQMDGPTGEDNGGPAAGAASSFDTFTPVPKRPPQQQQQKSGGGCLKESKVVASDTTFTHDGGQPSPSLVTDDECCTTTNTHDDISSAGSATGVSGATPPDATLTSPLSLFRLSPQVGSRLVYALASLSAQIGGEATAGADDTSRKVEESNGTANATARSIIDSAFWKLAEAAFSAPCDEGAIGPQEHQLLLSAFAEDGYLYRPLRLLESIGDQLSAPEHIEQLPSTVLASTFLYFGRFGYNHHGLFLALSEELLRDGGARIKELSSTHLSWVLFACAWNAYTNQRLIGAILLEIRRRLKADIVRHGVPVNFAASDLATMAWSAAVLGVYDRELFGVILNLDWSQADPNTARLVFAAHLGFQIEKAGAADDEKESVRVGRGGGLGVGQGDVLASSVGLRRGSLQHCQYHFLNPLQRQYRFQEVHQDLEKTLRSLGLTFVPQYVTPEGITVHFAMPDRKIIIEVESHSHLIRHWDEPHWRRSGAVRFGERLLKRCGWSIIRVPWNTLHEAKASISEKQRYITEKLCDFCMAQIKRPTYH</sequence>
<dbReference type="InterPro" id="IPR013584">
    <property type="entry name" value="RAP"/>
</dbReference>
<feature type="region of interest" description="Disordered" evidence="1">
    <location>
        <begin position="86"/>
        <end position="162"/>
    </location>
</feature>
<protein>
    <recommendedName>
        <fullName evidence="2">RAP domain-containing protein</fullName>
    </recommendedName>
</protein>
<organism evidence="3 4">
    <name type="scientific">Vitrella brassicaformis (strain CCMP3155)</name>
    <dbReference type="NCBI Taxonomy" id="1169540"/>
    <lineage>
        <taxon>Eukaryota</taxon>
        <taxon>Sar</taxon>
        <taxon>Alveolata</taxon>
        <taxon>Colpodellida</taxon>
        <taxon>Vitrellaceae</taxon>
        <taxon>Vitrella</taxon>
    </lineage>
</organism>
<dbReference type="VEuPathDB" id="CryptoDB:Vbra_21823"/>